<proteinExistence type="predicted"/>
<sequence length="188" mass="22157">MTSIYEQNQAFERAYEQRSIDPSEIEGMGRAHIYSNNKEKIKEFKIYIPYVIWFQELFFASHPLIDKLQEINNEMEQAKTSWLGFFRKTKKIETQFKRLYDLGIDLNNFKTDCKDFQQCILASQIHNNTDYADLIQEQERYLNLIESKIRQTGDRKLASINNSRMQFLGLVLSITAIAVSVYSIMSIN</sequence>
<dbReference type="AlphaFoldDB" id="A0A845F451"/>
<evidence type="ECO:0000313" key="3">
    <source>
        <dbReference type="Proteomes" id="UP000447833"/>
    </source>
</evidence>
<protein>
    <submittedName>
        <fullName evidence="2">Uncharacterized protein</fullName>
    </submittedName>
</protein>
<keyword evidence="1" id="KW-0812">Transmembrane</keyword>
<feature type="transmembrane region" description="Helical" evidence="1">
    <location>
        <begin position="165"/>
        <end position="185"/>
    </location>
</feature>
<gene>
    <name evidence="2" type="ORF">GLW07_18920</name>
</gene>
<comment type="caution">
    <text evidence="2">The sequence shown here is derived from an EMBL/GenBank/DDBJ whole genome shotgun (WGS) entry which is preliminary data.</text>
</comment>
<accession>A0A845F451</accession>
<keyword evidence="1" id="KW-0472">Membrane</keyword>
<dbReference type="EMBL" id="WMEY01000007">
    <property type="protein sequence ID" value="MYL65435.1"/>
    <property type="molecule type" value="Genomic_DNA"/>
</dbReference>
<organism evidence="2 3">
    <name type="scientific">Guptibacillus hwajinpoensis</name>
    <dbReference type="NCBI Taxonomy" id="208199"/>
    <lineage>
        <taxon>Bacteria</taxon>
        <taxon>Bacillati</taxon>
        <taxon>Bacillota</taxon>
        <taxon>Bacilli</taxon>
        <taxon>Bacillales</taxon>
        <taxon>Guptibacillaceae</taxon>
        <taxon>Guptibacillus</taxon>
    </lineage>
</organism>
<dbReference type="RefSeq" id="WP_160920814.1">
    <property type="nucleotide sequence ID" value="NZ_WMEY01000007.1"/>
</dbReference>
<name>A0A845F451_9BACL</name>
<evidence type="ECO:0000256" key="1">
    <source>
        <dbReference type="SAM" id="Phobius"/>
    </source>
</evidence>
<keyword evidence="1" id="KW-1133">Transmembrane helix</keyword>
<evidence type="ECO:0000313" key="2">
    <source>
        <dbReference type="EMBL" id="MYL65435.1"/>
    </source>
</evidence>
<reference evidence="2 3" key="1">
    <citation type="submission" date="2019-11" db="EMBL/GenBank/DDBJ databases">
        <title>Genome sequences of 17 halophilic strains isolated from different environments.</title>
        <authorList>
            <person name="Furrow R.E."/>
        </authorList>
    </citation>
    <scope>NUCLEOTIDE SEQUENCE [LARGE SCALE GENOMIC DNA]</scope>
    <source>
        <strain evidence="2 3">22506_14_FS</strain>
    </source>
</reference>
<dbReference type="Proteomes" id="UP000447833">
    <property type="component" value="Unassembled WGS sequence"/>
</dbReference>